<feature type="chain" id="PRO_5002061152" description="RAVE complex protein Rav1 C-terminal domain-containing protein" evidence="1">
    <location>
        <begin position="23"/>
        <end position="667"/>
    </location>
</feature>
<evidence type="ECO:0000313" key="3">
    <source>
        <dbReference type="EMBL" id="JAD82913.1"/>
    </source>
</evidence>
<dbReference type="InterPro" id="IPR052208">
    <property type="entry name" value="DmX-like/RAVE_component"/>
</dbReference>
<dbReference type="PANTHER" id="PTHR13950">
    <property type="entry name" value="RABCONNECTIN-RELATED"/>
    <property type="match status" value="1"/>
</dbReference>
<keyword evidence="1" id="KW-0732">Signal</keyword>
<name>A0A0A9D895_ARUDO</name>
<dbReference type="GO" id="GO:0043291">
    <property type="term" value="C:RAVE complex"/>
    <property type="evidence" value="ECO:0007669"/>
    <property type="project" value="TreeGrafter"/>
</dbReference>
<dbReference type="GO" id="GO:0007035">
    <property type="term" value="P:vacuolar acidification"/>
    <property type="evidence" value="ECO:0007669"/>
    <property type="project" value="TreeGrafter"/>
</dbReference>
<sequence length="667" mass="74608">MGRHQWELAIAFFMLGGDTSSAVNVCAKNLQDKHLAIVICRLVEGSGGLLERNLISNVLLPDAVENGDNWLSSLLEWMLGNYCQSINRLFGCHSKLRIDESKALGAQNVFADPEVGQYCAILSTKNSFRNFVGEAVSAKLSKLSFAMAACALNKCGLPLEALECLSSNSSVDGKDSISSTDGGDYKIFDGILNPFSTSSNWLSSSVVSDVASDLKVTMASKYLSRILRSHPLCSQCNASLYKDKVLNECNSHEELKRDIMTAILIFYKRFSLKFADIAEKILIFCCYDGLMFLAYVLLWGSRSPDVGTDSHSLECGSFRPIDYQFLLSCKDSCKFLNRYVVLSSLCFGLNMEVTNSTVCTPKENHKYILAGLSNYLNASRLLLRHDNGGNYILDNSSAMLTVMDLLEYVIEFSFSWLCCDIKALLIMINPVLAASVNGESFQVLLDRLKQALHHRSDEKSSNTEGTTSSGALHKRHLEQSENSNLPIDEKWHLTGASLWIRLTSIMEHYLRQFVEKERLEHEAGGSDSEFNVIASVAAKFVMDSINFVSSSLVKLHASFLRKNLPLNSYSSVLFWLERKSSQQWSDSNSYDQLSRISQLANTENMEVLFNILWEISVNPVDICNAFVNEGVNCFSLSSINFTRSWKDIRGAAVECEHNITQKKWRRT</sequence>
<dbReference type="Pfam" id="PF12234">
    <property type="entry name" value="Rav1p_C"/>
    <property type="match status" value="1"/>
</dbReference>
<protein>
    <recommendedName>
        <fullName evidence="2">RAVE complex protein Rav1 C-terminal domain-containing protein</fullName>
    </recommendedName>
</protein>
<accession>A0A0A9D895</accession>
<dbReference type="PANTHER" id="PTHR13950:SF9">
    <property type="entry name" value="RABCONNECTIN-3A"/>
    <property type="match status" value="1"/>
</dbReference>
<dbReference type="InterPro" id="IPR022033">
    <property type="entry name" value="Rav1p_C"/>
</dbReference>
<proteinExistence type="predicted"/>
<feature type="domain" description="RAVE complex protein Rav1 C-terminal" evidence="2">
    <location>
        <begin position="1"/>
        <end position="98"/>
    </location>
</feature>
<feature type="signal peptide" evidence="1">
    <location>
        <begin position="1"/>
        <end position="22"/>
    </location>
</feature>
<evidence type="ECO:0000256" key="1">
    <source>
        <dbReference type="SAM" id="SignalP"/>
    </source>
</evidence>
<dbReference type="AlphaFoldDB" id="A0A0A9D895"/>
<organism evidence="3">
    <name type="scientific">Arundo donax</name>
    <name type="common">Giant reed</name>
    <name type="synonym">Donax arundinaceus</name>
    <dbReference type="NCBI Taxonomy" id="35708"/>
    <lineage>
        <taxon>Eukaryota</taxon>
        <taxon>Viridiplantae</taxon>
        <taxon>Streptophyta</taxon>
        <taxon>Embryophyta</taxon>
        <taxon>Tracheophyta</taxon>
        <taxon>Spermatophyta</taxon>
        <taxon>Magnoliopsida</taxon>
        <taxon>Liliopsida</taxon>
        <taxon>Poales</taxon>
        <taxon>Poaceae</taxon>
        <taxon>PACMAD clade</taxon>
        <taxon>Arundinoideae</taxon>
        <taxon>Arundineae</taxon>
        <taxon>Arundo</taxon>
    </lineage>
</organism>
<evidence type="ECO:0000259" key="2">
    <source>
        <dbReference type="Pfam" id="PF12234"/>
    </source>
</evidence>
<dbReference type="EMBL" id="GBRH01214982">
    <property type="protein sequence ID" value="JAD82913.1"/>
    <property type="molecule type" value="Transcribed_RNA"/>
</dbReference>
<reference evidence="3" key="2">
    <citation type="journal article" date="2015" name="Data Brief">
        <title>Shoot transcriptome of the giant reed, Arundo donax.</title>
        <authorList>
            <person name="Barrero R.A."/>
            <person name="Guerrero F.D."/>
            <person name="Moolhuijzen P."/>
            <person name="Goolsby J.A."/>
            <person name="Tidwell J."/>
            <person name="Bellgard S.E."/>
            <person name="Bellgard M.I."/>
        </authorList>
    </citation>
    <scope>NUCLEOTIDE SEQUENCE</scope>
    <source>
        <tissue evidence="3">Shoot tissue taken approximately 20 cm above the soil surface</tissue>
    </source>
</reference>
<reference evidence="3" key="1">
    <citation type="submission" date="2014-09" db="EMBL/GenBank/DDBJ databases">
        <authorList>
            <person name="Magalhaes I.L.F."/>
            <person name="Oliveira U."/>
            <person name="Santos F.R."/>
            <person name="Vidigal T.H.D.A."/>
            <person name="Brescovit A.D."/>
            <person name="Santos A.J."/>
        </authorList>
    </citation>
    <scope>NUCLEOTIDE SEQUENCE</scope>
    <source>
        <tissue evidence="3">Shoot tissue taken approximately 20 cm above the soil surface</tissue>
    </source>
</reference>